<dbReference type="PANTHER" id="PTHR35134:SF2">
    <property type="entry name" value="NUCLEOTIDASE YQFW-RELATED"/>
    <property type="match status" value="1"/>
</dbReference>
<dbReference type="EMBL" id="CP144699">
    <property type="protein sequence ID" value="WVZ19640.1"/>
    <property type="molecule type" value="Genomic_DNA"/>
</dbReference>
<evidence type="ECO:0000313" key="2">
    <source>
        <dbReference type="EMBL" id="WVZ19640.1"/>
    </source>
</evidence>
<dbReference type="SUPFAM" id="SSF56784">
    <property type="entry name" value="HAD-like"/>
    <property type="match status" value="1"/>
</dbReference>
<gene>
    <name evidence="2" type="ORF">V8G54_006962</name>
</gene>
<keyword evidence="1" id="KW-1133">Transmembrane helix</keyword>
<sequence>MARMLGYEPCSHSSRVFFNYSSISSPGANRRLGFTFRACSDANAGDNSKRVFVKEKKKLYGFACLPHPPLLGNFEEGISVEDRSLGGSPSKPFCFPDQPLLQKLVVAVDVDEALNEFIADRYSSSHSVSEYHVYEFFKDLSLTLEVWNSSVGFIRHWAFQLQWLVFVMVWEFSVCCMFLSVLHYAFTVLVDNSPLLNDSVLHANRHPSFFLKYIPSCCAANTRVHEFFETSYFKSGIQPIPGAQAFVYFMIRSRQNVIKDHTVEWIEKHFSGLFQDIHFGNHFALDGVSRPKSDICRSLNANILIDDNPRYAIECAEAGIRVLLFDYENSYPWSKTDSADQHPLVTKVKNWEEVEQQLMSLIAL</sequence>
<feature type="transmembrane region" description="Helical" evidence="1">
    <location>
        <begin position="163"/>
        <end position="186"/>
    </location>
</feature>
<evidence type="ECO:0000256" key="1">
    <source>
        <dbReference type="SAM" id="Phobius"/>
    </source>
</evidence>
<reference evidence="2 3" key="1">
    <citation type="journal article" date="2023" name="Life. Sci Alliance">
        <title>Evolutionary insights into 3D genome organization and epigenetic landscape of Vigna mungo.</title>
        <authorList>
            <person name="Junaid A."/>
            <person name="Singh B."/>
            <person name="Bhatia S."/>
        </authorList>
    </citation>
    <scope>NUCLEOTIDE SEQUENCE [LARGE SCALE GENOMIC DNA]</scope>
    <source>
        <strain evidence="2">Urdbean</strain>
    </source>
</reference>
<dbReference type="AlphaFoldDB" id="A0AAQ3P105"/>
<proteinExistence type="predicted"/>
<evidence type="ECO:0000313" key="3">
    <source>
        <dbReference type="Proteomes" id="UP001374535"/>
    </source>
</evidence>
<keyword evidence="1" id="KW-0812">Transmembrane</keyword>
<evidence type="ECO:0008006" key="4">
    <source>
        <dbReference type="Google" id="ProtNLM"/>
    </source>
</evidence>
<dbReference type="InterPro" id="IPR052419">
    <property type="entry name" value="5_3-deoxyribonucleotidase-like"/>
</dbReference>
<dbReference type="InterPro" id="IPR023214">
    <property type="entry name" value="HAD_sf"/>
</dbReference>
<organism evidence="2 3">
    <name type="scientific">Vigna mungo</name>
    <name type="common">Black gram</name>
    <name type="synonym">Phaseolus mungo</name>
    <dbReference type="NCBI Taxonomy" id="3915"/>
    <lineage>
        <taxon>Eukaryota</taxon>
        <taxon>Viridiplantae</taxon>
        <taxon>Streptophyta</taxon>
        <taxon>Embryophyta</taxon>
        <taxon>Tracheophyta</taxon>
        <taxon>Spermatophyta</taxon>
        <taxon>Magnoliopsida</taxon>
        <taxon>eudicotyledons</taxon>
        <taxon>Gunneridae</taxon>
        <taxon>Pentapetalae</taxon>
        <taxon>rosids</taxon>
        <taxon>fabids</taxon>
        <taxon>Fabales</taxon>
        <taxon>Fabaceae</taxon>
        <taxon>Papilionoideae</taxon>
        <taxon>50 kb inversion clade</taxon>
        <taxon>NPAAA clade</taxon>
        <taxon>indigoferoid/millettioid clade</taxon>
        <taxon>Phaseoleae</taxon>
        <taxon>Vigna</taxon>
    </lineage>
</organism>
<protein>
    <recommendedName>
        <fullName evidence="4">Tac7077</fullName>
    </recommendedName>
</protein>
<keyword evidence="1" id="KW-0472">Membrane</keyword>
<keyword evidence="3" id="KW-1185">Reference proteome</keyword>
<name>A0AAQ3P105_VIGMU</name>
<dbReference type="Gene3D" id="3.40.50.1000">
    <property type="entry name" value="HAD superfamily/HAD-like"/>
    <property type="match status" value="1"/>
</dbReference>
<dbReference type="InterPro" id="IPR036412">
    <property type="entry name" value="HAD-like_sf"/>
</dbReference>
<dbReference type="PANTHER" id="PTHR35134">
    <property type="entry name" value="NUCLEOTIDASE YQFW-RELATED"/>
    <property type="match status" value="1"/>
</dbReference>
<accession>A0AAQ3P105</accession>
<dbReference type="Proteomes" id="UP001374535">
    <property type="component" value="Chromosome 2"/>
</dbReference>